<protein>
    <submittedName>
        <fullName evidence="2">Uncharacterized protein</fullName>
    </submittedName>
</protein>
<evidence type="ECO:0000313" key="3">
    <source>
        <dbReference type="Proteomes" id="UP000515908"/>
    </source>
</evidence>
<organism evidence="2 3">
    <name type="scientific">Angomonas deanei</name>
    <dbReference type="NCBI Taxonomy" id="59799"/>
    <lineage>
        <taxon>Eukaryota</taxon>
        <taxon>Discoba</taxon>
        <taxon>Euglenozoa</taxon>
        <taxon>Kinetoplastea</taxon>
        <taxon>Metakinetoplastina</taxon>
        <taxon>Trypanosomatida</taxon>
        <taxon>Trypanosomatidae</taxon>
        <taxon>Strigomonadinae</taxon>
        <taxon>Angomonas</taxon>
    </lineage>
</organism>
<evidence type="ECO:0000313" key="2">
    <source>
        <dbReference type="EMBL" id="CAD2215969.1"/>
    </source>
</evidence>
<dbReference type="AlphaFoldDB" id="S9WJD3"/>
<reference evidence="2 3" key="1">
    <citation type="submission" date="2020-08" db="EMBL/GenBank/DDBJ databases">
        <authorList>
            <person name="Newling K."/>
            <person name="Davey J."/>
            <person name="Forrester S."/>
        </authorList>
    </citation>
    <scope>NUCLEOTIDE SEQUENCE [LARGE SCALE GENOMIC DNA]</scope>
    <source>
        <strain evidence="3">Crithidia deanei Carvalho (ATCC PRA-265)</strain>
    </source>
</reference>
<gene>
    <name evidence="2" type="ORF">ADEAN_000342700</name>
</gene>
<dbReference type="OrthoDB" id="277341at2759"/>
<feature type="region of interest" description="Disordered" evidence="1">
    <location>
        <begin position="1"/>
        <end position="27"/>
    </location>
</feature>
<accession>S9WJD3</accession>
<dbReference type="EMBL" id="LR877150">
    <property type="protein sequence ID" value="CAD2215969.1"/>
    <property type="molecule type" value="Genomic_DNA"/>
</dbReference>
<dbReference type="VEuPathDB" id="TriTrypDB:ADEAN_000342700"/>
<sequence length="135" mass="15190">MVSKTHKQRQKKKEILQQNGGTLPAVVPSIPKSIHLKKTRPKMKGKKKIRLGLESPVDIYEGIEDKKGVAWTCPTCKRRGRVLGFCVVCATGKEIKKHSSGRLLESGTTKKALTVTHKVSKRVAHIMKKRNRKKK</sequence>
<dbReference type="Proteomes" id="UP000515908">
    <property type="component" value="Chromosome 06"/>
</dbReference>
<feature type="compositionally biased region" description="Basic residues" evidence="1">
    <location>
        <begin position="1"/>
        <end position="12"/>
    </location>
</feature>
<evidence type="ECO:0000256" key="1">
    <source>
        <dbReference type="SAM" id="MobiDB-lite"/>
    </source>
</evidence>
<keyword evidence="3" id="KW-1185">Reference proteome</keyword>
<proteinExistence type="predicted"/>
<name>S9WJD3_9TRYP</name>